<feature type="compositionally biased region" description="Polar residues" evidence="1">
    <location>
        <begin position="403"/>
        <end position="429"/>
    </location>
</feature>
<dbReference type="InterPro" id="IPR029246">
    <property type="entry name" value="TALPID3"/>
</dbReference>
<feature type="region of interest" description="Disordered" evidence="1">
    <location>
        <begin position="489"/>
        <end position="519"/>
    </location>
</feature>
<accession>A0AA88TGQ5</accession>
<dbReference type="Proteomes" id="UP001187343">
    <property type="component" value="Unassembled WGS sequence"/>
</dbReference>
<feature type="region of interest" description="Disordered" evidence="1">
    <location>
        <begin position="1372"/>
        <end position="1392"/>
    </location>
</feature>
<feature type="compositionally biased region" description="Polar residues" evidence="1">
    <location>
        <begin position="680"/>
        <end position="697"/>
    </location>
</feature>
<gene>
    <name evidence="3" type="ORF">Q8A67_019847</name>
</gene>
<dbReference type="GO" id="GO:0005814">
    <property type="term" value="C:centriole"/>
    <property type="evidence" value="ECO:0007669"/>
    <property type="project" value="TreeGrafter"/>
</dbReference>
<feature type="compositionally biased region" description="Low complexity" evidence="1">
    <location>
        <begin position="497"/>
        <end position="506"/>
    </location>
</feature>
<keyword evidence="2" id="KW-0732">Signal</keyword>
<dbReference type="PANTHER" id="PTHR15721">
    <property type="entry name" value="KIAA0586 PROTEIN"/>
    <property type="match status" value="1"/>
</dbReference>
<name>A0AA88TGQ5_9TELE</name>
<feature type="compositionally biased region" description="Polar residues" evidence="1">
    <location>
        <begin position="306"/>
        <end position="318"/>
    </location>
</feature>
<reference evidence="3" key="1">
    <citation type="submission" date="2023-08" db="EMBL/GenBank/DDBJ databases">
        <title>Chromosome-level Genome Assembly of mud carp (Cirrhinus molitorella).</title>
        <authorList>
            <person name="Liu H."/>
        </authorList>
    </citation>
    <scope>NUCLEOTIDE SEQUENCE</scope>
    <source>
        <strain evidence="3">Prfri</strain>
        <tissue evidence="3">Muscle</tissue>
    </source>
</reference>
<feature type="signal peptide" evidence="2">
    <location>
        <begin position="1"/>
        <end position="18"/>
    </location>
</feature>
<keyword evidence="4" id="KW-1185">Reference proteome</keyword>
<evidence type="ECO:0000256" key="2">
    <source>
        <dbReference type="SAM" id="SignalP"/>
    </source>
</evidence>
<sequence>MFTWKWILVVCPAALVASREEIQLKGRNKVDIYIRRLSDSEDVHSVDERETPPVHFVNIPSASDTVEPYEQRTGGPSNQFVDLFDTVSRKGKSKVQTTIMQTANMKSKGEDVQISTYSADGRGAVSAALKKRSQSAPLRRNVTVQVLDPDRCQTPRGLSDPAFPLGDPGTSANVAAITAATIAATAPLIKAQSEMEAQIALVTAELRRLHTAEVGVQPGRAANTENSSAGRAAHLEEQLNNLIQQRLQHLETIQCQQIQLQNRLLGSALDVVAARANTDSQSTLHTGSGITQTDSLPAQILGSHSVRLSATDKTSAGNPASVLKDMHRDKQTGGHKSPLETPAPRKVIPKPTHWTSARTIKPQKSSLRNQGNGRLQDQSPNNRRSPERCASQSVGGERFAMATANNGQPERSRKSQTPPKASVALTGSVQPEEPASLKPPNEQENEAGHAYVSSSSSTVQRANEMLQDLGRLKNEMRSLLQTADAFPVQNAKSTQNSRSSHLAPSAAAPPPSTTPISVPPEPVDVIAARAAPLNRPSILKSIQPPTSMFADAGLVLRQVRQSKKVLEENLDAILRATDGEVLHTQLEALSKNRDVREELRIKKTVDAWINTLSKEIQDELAQESSERIVERSDAAVAKVVQQGQGSKSGRVAGPRGGGRGRGGGETSAADKKTSLRGSVRAQTENTLAHSKQPTLSVRSRPEEKRETAQLVVLKSQDDQEYLARLYGKALYDGHRRTLKKSPYLRFNSPTPKSKPQRPKVVETVKGVKMKSSKTQTSQFVNVVPALQSSVSEPHFLFSPSDPAQQQQPGSPVRGYLIPMAIPLGKPRVDSQAPVPSRVIISDKPATVTTSFPPITVPEPKPTPAIRKPNTILLEVQSGQKKRTPNLQIQVQPGVNIESGLCSKPASSTPLIQAETILPPPSTHASEEPHAGEDQEENIFPGTNFLAVADISQETNSGLPDSPIELNGMPSPPAAMYHGPAFPPQPSQSTPLTEPILSTIQQRETLENRLVDWVEQQLMARMITGMFPQPVQADPASQSELENSVTSDIVEAAGGGGLQLFVDTGVPVDSELIRQCVNEVLAETVALMLGQRETQSTPATPVQTQDAQEVPTPAPTPEPNSKEPPSPVRTPDFSEHLSTALSSRENQQGSASPGPDRIPVGTPTTTPIPSPTRVATPSPPPANRSPDSASLQNHPWGGTELPLEEEEPHSGRQEQPSASAVMSVAQEDDEDESVIHPSSPLPSKPKTPPPPLPPVSQEPPPAATPESSSTSSSEESSSSSSVTVTETETPARHISEGELLLTHGQMVAVRVLEEEGVLLPNLMTSLNGSLHGVQDMDYDPPSEGQVIGGPRLRAHHDPILSLLARMERSAVNQSQHPERLWEEESSGEVSEGQRPLLTPAAEIVLTGHSLMNPQRYTQHGTTEISPHATLSSPGQVLADHTGAVVEDSGLSVNLRTLEEQKEAEVYHHVMTVSSPQIQDTQNQSSQMAQAAHRPAPILVRQYEDKEEPEFPQLRRLSDDTFFGDNEKGEDVFLHTEGGRSDVRVMSVRLPSVKLDQESVSLSSVEGDTDSSANDVF</sequence>
<feature type="compositionally biased region" description="Low complexity" evidence="1">
    <location>
        <begin position="1263"/>
        <end position="1287"/>
    </location>
</feature>
<evidence type="ECO:0000313" key="4">
    <source>
        <dbReference type="Proteomes" id="UP001187343"/>
    </source>
</evidence>
<evidence type="ECO:0008006" key="5">
    <source>
        <dbReference type="Google" id="ProtNLM"/>
    </source>
</evidence>
<dbReference type="PANTHER" id="PTHR15721:SF2">
    <property type="entry name" value="PROTEIN TALPID3"/>
    <property type="match status" value="1"/>
</dbReference>
<feature type="chain" id="PRO_5041708408" description="Protein TALPID3" evidence="2">
    <location>
        <begin position="19"/>
        <end position="1575"/>
    </location>
</feature>
<feature type="compositionally biased region" description="Gly residues" evidence="1">
    <location>
        <begin position="654"/>
        <end position="665"/>
    </location>
</feature>
<dbReference type="EMBL" id="JAUYZG010000019">
    <property type="protein sequence ID" value="KAK2879056.1"/>
    <property type="molecule type" value="Genomic_DNA"/>
</dbReference>
<feature type="compositionally biased region" description="Polar residues" evidence="1">
    <location>
        <begin position="1135"/>
        <end position="1150"/>
    </location>
</feature>
<feature type="compositionally biased region" description="Pro residues" evidence="1">
    <location>
        <begin position="1111"/>
        <end position="1127"/>
    </location>
</feature>
<feature type="region of interest" description="Disordered" evidence="1">
    <location>
        <begin position="639"/>
        <end position="704"/>
    </location>
</feature>
<feature type="compositionally biased region" description="Polar residues" evidence="1">
    <location>
        <begin position="1092"/>
        <end position="1106"/>
    </location>
</feature>
<feature type="compositionally biased region" description="Polar residues" evidence="1">
    <location>
        <begin position="1556"/>
        <end position="1575"/>
    </location>
</feature>
<feature type="compositionally biased region" description="Polar residues" evidence="1">
    <location>
        <begin position="353"/>
        <end position="383"/>
    </location>
</feature>
<organism evidence="3 4">
    <name type="scientific">Cirrhinus molitorella</name>
    <name type="common">mud carp</name>
    <dbReference type="NCBI Taxonomy" id="172907"/>
    <lineage>
        <taxon>Eukaryota</taxon>
        <taxon>Metazoa</taxon>
        <taxon>Chordata</taxon>
        <taxon>Craniata</taxon>
        <taxon>Vertebrata</taxon>
        <taxon>Euteleostomi</taxon>
        <taxon>Actinopterygii</taxon>
        <taxon>Neopterygii</taxon>
        <taxon>Teleostei</taxon>
        <taxon>Ostariophysi</taxon>
        <taxon>Cypriniformes</taxon>
        <taxon>Cyprinidae</taxon>
        <taxon>Labeoninae</taxon>
        <taxon>Labeonini</taxon>
        <taxon>Cirrhinus</taxon>
    </lineage>
</organism>
<evidence type="ECO:0000313" key="3">
    <source>
        <dbReference type="EMBL" id="KAK2879056.1"/>
    </source>
</evidence>
<feature type="compositionally biased region" description="Pro residues" evidence="1">
    <location>
        <begin position="1238"/>
        <end position="1262"/>
    </location>
</feature>
<feature type="region of interest" description="Disordered" evidence="1">
    <location>
        <begin position="1092"/>
        <end position="1296"/>
    </location>
</feature>
<comment type="caution">
    <text evidence="3">The sequence shown here is derived from an EMBL/GenBank/DDBJ whole genome shotgun (WGS) entry which is preliminary data.</text>
</comment>
<feature type="region of interest" description="Disordered" evidence="1">
    <location>
        <begin position="1555"/>
        <end position="1575"/>
    </location>
</feature>
<protein>
    <recommendedName>
        <fullName evidence="5">Protein TALPID3</fullName>
    </recommendedName>
</protein>
<proteinExistence type="predicted"/>
<dbReference type="GO" id="GO:0036064">
    <property type="term" value="C:ciliary basal body"/>
    <property type="evidence" value="ECO:0007669"/>
    <property type="project" value="TreeGrafter"/>
</dbReference>
<dbReference type="Pfam" id="PF15324">
    <property type="entry name" value="TALPID3"/>
    <property type="match status" value="1"/>
</dbReference>
<dbReference type="GO" id="GO:0007224">
    <property type="term" value="P:smoothened signaling pathway"/>
    <property type="evidence" value="ECO:0007669"/>
    <property type="project" value="InterPro"/>
</dbReference>
<evidence type="ECO:0000256" key="1">
    <source>
        <dbReference type="SAM" id="MobiDB-lite"/>
    </source>
</evidence>
<feature type="compositionally biased region" description="Pro residues" evidence="1">
    <location>
        <begin position="507"/>
        <end position="519"/>
    </location>
</feature>
<feature type="region of interest" description="Disordered" evidence="1">
    <location>
        <begin position="306"/>
        <end position="459"/>
    </location>
</feature>